<keyword evidence="3" id="KW-1185">Reference proteome</keyword>
<reference evidence="2 3" key="1">
    <citation type="submission" date="2020-04" db="EMBL/GenBank/DDBJ databases">
        <title>Novosphingobium sp. TW-4 isolated from soil.</title>
        <authorList>
            <person name="Dahal R.H."/>
            <person name="Chaudhary D.K."/>
        </authorList>
    </citation>
    <scope>NUCLEOTIDE SEQUENCE [LARGE SCALE GENOMIC DNA]</scope>
    <source>
        <strain evidence="2 3">TW-4</strain>
    </source>
</reference>
<dbReference type="InterPro" id="IPR029068">
    <property type="entry name" value="Glyas_Bleomycin-R_OHBP_Dase"/>
</dbReference>
<dbReference type="PANTHER" id="PTHR33993:SF14">
    <property type="entry name" value="GB|AAF24581.1"/>
    <property type="match status" value="1"/>
</dbReference>
<dbReference type="RefSeq" id="WP_169492361.1">
    <property type="nucleotide sequence ID" value="NZ_JABBGM010000002.1"/>
</dbReference>
<dbReference type="CDD" id="cd07247">
    <property type="entry name" value="SgaA_N_like"/>
    <property type="match status" value="2"/>
</dbReference>
<name>A0A7Y0G9Q9_9SPHN</name>
<dbReference type="Pfam" id="PF00903">
    <property type="entry name" value="Glyoxalase"/>
    <property type="match status" value="2"/>
</dbReference>
<gene>
    <name evidence="2" type="ORF">HHL27_05385</name>
</gene>
<dbReference type="InterPro" id="IPR052164">
    <property type="entry name" value="Anthracycline_SecMetBiosynth"/>
</dbReference>
<feature type="domain" description="VOC" evidence="1">
    <location>
        <begin position="145"/>
        <end position="260"/>
    </location>
</feature>
<dbReference type="PROSITE" id="PS51819">
    <property type="entry name" value="VOC"/>
    <property type="match status" value="2"/>
</dbReference>
<dbReference type="Gene3D" id="3.10.180.10">
    <property type="entry name" value="2,3-Dihydroxybiphenyl 1,2-Dioxygenase, domain 1"/>
    <property type="match status" value="2"/>
</dbReference>
<dbReference type="Proteomes" id="UP000583556">
    <property type="component" value="Unassembled WGS sequence"/>
</dbReference>
<evidence type="ECO:0000313" key="2">
    <source>
        <dbReference type="EMBL" id="NML93099.1"/>
    </source>
</evidence>
<protein>
    <submittedName>
        <fullName evidence="2">VOC family protein</fullName>
    </submittedName>
</protein>
<organism evidence="2 3">
    <name type="scientific">Novosphingobium olei</name>
    <dbReference type="NCBI Taxonomy" id="2728851"/>
    <lineage>
        <taxon>Bacteria</taxon>
        <taxon>Pseudomonadati</taxon>
        <taxon>Pseudomonadota</taxon>
        <taxon>Alphaproteobacteria</taxon>
        <taxon>Sphingomonadales</taxon>
        <taxon>Sphingomonadaceae</taxon>
        <taxon>Novosphingobium</taxon>
    </lineage>
</organism>
<dbReference type="AlphaFoldDB" id="A0A7Y0G9Q9"/>
<dbReference type="InterPro" id="IPR004360">
    <property type="entry name" value="Glyas_Fos-R_dOase_dom"/>
</dbReference>
<proteinExistence type="predicted"/>
<feature type="domain" description="VOC" evidence="1">
    <location>
        <begin position="6"/>
        <end position="124"/>
    </location>
</feature>
<comment type="caution">
    <text evidence="2">The sequence shown here is derived from an EMBL/GenBank/DDBJ whole genome shotgun (WGS) entry which is preliminary data.</text>
</comment>
<accession>A0A7Y0G9Q9</accession>
<dbReference type="PANTHER" id="PTHR33993">
    <property type="entry name" value="GLYOXALASE-RELATED"/>
    <property type="match status" value="1"/>
</dbReference>
<sequence length="263" mass="27857">MSRQVPFVWYELMTTDAAGAAAFYGKVVGWTVSEPEPGSPMDYRMILRDDGAPTGGLLALTAEMQAGGARPAWVPYLGTSDFDATLAAIESDGATVLMPRTDIAEGSFAMVTDPQGAPFYLMQPRPPEASPDAQSHVWDRAKAQHARWNELATSDPAAAKVFYAKHFGFEFNNSMPMGAAGEYSFIDFDGQGLGAVMPIMDPGRPPSWLVYFGVPSATAAKDAIEDAGGFVMMGPHEVPGGDWIVVATDPQGAAFGVVGPQGD</sequence>
<dbReference type="EMBL" id="JABBGM010000002">
    <property type="protein sequence ID" value="NML93099.1"/>
    <property type="molecule type" value="Genomic_DNA"/>
</dbReference>
<evidence type="ECO:0000259" key="1">
    <source>
        <dbReference type="PROSITE" id="PS51819"/>
    </source>
</evidence>
<dbReference type="SUPFAM" id="SSF54593">
    <property type="entry name" value="Glyoxalase/Bleomycin resistance protein/Dihydroxybiphenyl dioxygenase"/>
    <property type="match status" value="2"/>
</dbReference>
<dbReference type="InterPro" id="IPR037523">
    <property type="entry name" value="VOC_core"/>
</dbReference>
<evidence type="ECO:0000313" key="3">
    <source>
        <dbReference type="Proteomes" id="UP000583556"/>
    </source>
</evidence>